<dbReference type="Gene3D" id="3.80.10.10">
    <property type="entry name" value="Ribonuclease Inhibitor"/>
    <property type="match status" value="2"/>
</dbReference>
<dbReference type="InterPro" id="IPR036388">
    <property type="entry name" value="WH-like_DNA-bd_sf"/>
</dbReference>
<feature type="domain" description="NB-ARC" evidence="7">
    <location>
        <begin position="179"/>
        <end position="349"/>
    </location>
</feature>
<gene>
    <name evidence="11" type="ORF">LVIROSA_LOCUS26816</name>
</gene>
<dbReference type="InterPro" id="IPR027417">
    <property type="entry name" value="P-loop_NTPase"/>
</dbReference>
<dbReference type="Pfam" id="PF00931">
    <property type="entry name" value="NB-ARC"/>
    <property type="match status" value="1"/>
</dbReference>
<evidence type="ECO:0000256" key="1">
    <source>
        <dbReference type="ARBA" id="ARBA00008894"/>
    </source>
</evidence>
<evidence type="ECO:0000256" key="2">
    <source>
        <dbReference type="ARBA" id="ARBA00022614"/>
    </source>
</evidence>
<keyword evidence="5" id="KW-0611">Plant defense</keyword>
<evidence type="ECO:0000259" key="9">
    <source>
        <dbReference type="Pfam" id="PF23559"/>
    </source>
</evidence>
<dbReference type="EMBL" id="CAKMRJ010005412">
    <property type="protein sequence ID" value="CAH1440697.1"/>
    <property type="molecule type" value="Genomic_DNA"/>
</dbReference>
<dbReference type="GO" id="GO:0005524">
    <property type="term" value="F:ATP binding"/>
    <property type="evidence" value="ECO:0007669"/>
    <property type="project" value="UniProtKB-KW"/>
</dbReference>
<dbReference type="InterPro" id="IPR058922">
    <property type="entry name" value="WHD_DRP"/>
</dbReference>
<feature type="domain" description="Disease resistance N-terminal" evidence="8">
    <location>
        <begin position="5"/>
        <end position="96"/>
    </location>
</feature>
<dbReference type="PRINTS" id="PR00364">
    <property type="entry name" value="DISEASERSIST"/>
</dbReference>
<feature type="domain" description="R13L1/DRL21-like LRR repeat region" evidence="10">
    <location>
        <begin position="699"/>
        <end position="825"/>
    </location>
</feature>
<organism evidence="11 12">
    <name type="scientific">Lactuca virosa</name>
    <dbReference type="NCBI Taxonomy" id="75947"/>
    <lineage>
        <taxon>Eukaryota</taxon>
        <taxon>Viridiplantae</taxon>
        <taxon>Streptophyta</taxon>
        <taxon>Embryophyta</taxon>
        <taxon>Tracheophyta</taxon>
        <taxon>Spermatophyta</taxon>
        <taxon>Magnoliopsida</taxon>
        <taxon>eudicotyledons</taxon>
        <taxon>Gunneridae</taxon>
        <taxon>Pentapetalae</taxon>
        <taxon>asterids</taxon>
        <taxon>campanulids</taxon>
        <taxon>Asterales</taxon>
        <taxon>Asteraceae</taxon>
        <taxon>Cichorioideae</taxon>
        <taxon>Cichorieae</taxon>
        <taxon>Lactucinae</taxon>
        <taxon>Lactuca</taxon>
    </lineage>
</organism>
<dbReference type="GO" id="GO:0051607">
    <property type="term" value="P:defense response to virus"/>
    <property type="evidence" value="ECO:0007669"/>
    <property type="project" value="UniProtKB-ARBA"/>
</dbReference>
<dbReference type="Pfam" id="PF23559">
    <property type="entry name" value="WHD_DRP"/>
    <property type="match status" value="1"/>
</dbReference>
<dbReference type="SUPFAM" id="SSF52058">
    <property type="entry name" value="L domain-like"/>
    <property type="match status" value="1"/>
</dbReference>
<keyword evidence="2" id="KW-0433">Leucine-rich repeat</keyword>
<evidence type="ECO:0000259" key="7">
    <source>
        <dbReference type="Pfam" id="PF00931"/>
    </source>
</evidence>
<evidence type="ECO:0000313" key="11">
    <source>
        <dbReference type="EMBL" id="CAH1440697.1"/>
    </source>
</evidence>
<dbReference type="Pfam" id="PF18052">
    <property type="entry name" value="Rx_N"/>
    <property type="match status" value="1"/>
</dbReference>
<dbReference type="Gene3D" id="1.10.10.10">
    <property type="entry name" value="Winged helix-like DNA-binding domain superfamily/Winged helix DNA-binding domain"/>
    <property type="match status" value="1"/>
</dbReference>
<evidence type="ECO:0000259" key="10">
    <source>
        <dbReference type="Pfam" id="PF25019"/>
    </source>
</evidence>
<keyword evidence="4" id="KW-0547">Nucleotide-binding</keyword>
<comment type="similarity">
    <text evidence="1">Belongs to the disease resistance NB-LRR family.</text>
</comment>
<dbReference type="InterPro" id="IPR041118">
    <property type="entry name" value="Rx_N"/>
</dbReference>
<dbReference type="SUPFAM" id="SSF52047">
    <property type="entry name" value="RNI-like"/>
    <property type="match status" value="1"/>
</dbReference>
<reference evidence="11 12" key="1">
    <citation type="submission" date="2022-01" db="EMBL/GenBank/DDBJ databases">
        <authorList>
            <person name="Xiong W."/>
            <person name="Schranz E."/>
        </authorList>
    </citation>
    <scope>NUCLEOTIDE SEQUENCE [LARGE SCALE GENOMIC DNA]</scope>
</reference>
<keyword evidence="3" id="KW-0677">Repeat</keyword>
<evidence type="ECO:0000256" key="6">
    <source>
        <dbReference type="ARBA" id="ARBA00022840"/>
    </source>
</evidence>
<name>A0AAU9NS85_9ASTR</name>
<dbReference type="Gene3D" id="3.40.50.300">
    <property type="entry name" value="P-loop containing nucleotide triphosphate hydrolases"/>
    <property type="match status" value="1"/>
</dbReference>
<dbReference type="Proteomes" id="UP001157418">
    <property type="component" value="Unassembled WGS sequence"/>
</dbReference>
<dbReference type="PANTHER" id="PTHR36766:SF61">
    <property type="entry name" value="NB-ARC DOMAIN DISEASE RESISTANCE PROTEIN"/>
    <property type="match status" value="1"/>
</dbReference>
<keyword evidence="6" id="KW-0067">ATP-binding</keyword>
<dbReference type="SUPFAM" id="SSF52540">
    <property type="entry name" value="P-loop containing nucleoside triphosphate hydrolases"/>
    <property type="match status" value="1"/>
</dbReference>
<feature type="domain" description="Disease resistance protein winged helix" evidence="9">
    <location>
        <begin position="435"/>
        <end position="503"/>
    </location>
</feature>
<evidence type="ECO:0000313" key="12">
    <source>
        <dbReference type="Proteomes" id="UP001157418"/>
    </source>
</evidence>
<evidence type="ECO:0000256" key="4">
    <source>
        <dbReference type="ARBA" id="ARBA00022741"/>
    </source>
</evidence>
<dbReference type="AlphaFoldDB" id="A0AAU9NS85"/>
<accession>A0AAU9NS85</accession>
<dbReference type="GO" id="GO:0043531">
    <property type="term" value="F:ADP binding"/>
    <property type="evidence" value="ECO:0007669"/>
    <property type="project" value="InterPro"/>
</dbReference>
<dbReference type="Pfam" id="PF25019">
    <property type="entry name" value="LRR_R13L1-DRL21"/>
    <property type="match status" value="1"/>
</dbReference>
<protein>
    <submittedName>
        <fullName evidence="11">Uncharacterized protein</fullName>
    </submittedName>
</protein>
<dbReference type="FunFam" id="3.40.50.300:FF:001091">
    <property type="entry name" value="Probable disease resistance protein At1g61300"/>
    <property type="match status" value="1"/>
</dbReference>
<proteinExistence type="inferred from homology"/>
<evidence type="ECO:0000259" key="8">
    <source>
        <dbReference type="Pfam" id="PF18052"/>
    </source>
</evidence>
<dbReference type="Gene3D" id="1.20.5.4130">
    <property type="match status" value="1"/>
</dbReference>
<keyword evidence="12" id="KW-1185">Reference proteome</keyword>
<dbReference type="InterPro" id="IPR032675">
    <property type="entry name" value="LRR_dom_sf"/>
</dbReference>
<comment type="caution">
    <text evidence="11">The sequence shown here is derived from an EMBL/GenBank/DDBJ whole genome shotgun (WGS) entry which is preliminary data.</text>
</comment>
<dbReference type="InterPro" id="IPR002182">
    <property type="entry name" value="NB-ARC"/>
</dbReference>
<evidence type="ECO:0000256" key="5">
    <source>
        <dbReference type="ARBA" id="ARBA00022821"/>
    </source>
</evidence>
<dbReference type="InterPro" id="IPR056789">
    <property type="entry name" value="LRR_R13L1-DRL21"/>
</dbReference>
<dbReference type="PANTHER" id="PTHR36766">
    <property type="entry name" value="PLANT BROAD-SPECTRUM MILDEW RESISTANCE PROTEIN RPW8"/>
    <property type="match status" value="1"/>
</dbReference>
<evidence type="ECO:0000256" key="3">
    <source>
        <dbReference type="ARBA" id="ARBA00022737"/>
    </source>
</evidence>
<dbReference type="FunFam" id="1.10.10.10:FF:000322">
    <property type="entry name" value="Probable disease resistance protein At1g63360"/>
    <property type="match status" value="1"/>
</dbReference>
<sequence>MAEIAVSAVITVLCEKLISGDLMKLARSEGIDSQLKKWKKNLPMIQAVLADATQKQIKERAVQLWVNDLQHLAYEIDDVLDDLATEALRRKLNQEAHANTSTSKVLKLVPNCCTNFTPRNFMYGQQMSSKLEEITTKLHDLVDQRNDLGLNVNVERSNIGERQLEQTSLVDESKIMGREVDKEALMGKLLGNEGCDQNVSIVSIVGMGGIGKTTLAKVLYNEQKVKDHFEVRAWVCVSEEWDVFNISKAIFQAVTGQNKDFANLDLLHVALKEELSKKRFLLVLDDVWNEDDSKWELIQSPFLVGAPGSRIVVTTRSTRVASVMDSQQTYPLGVLSNEDALSLFAQHALGEKNFDKHPTLKSFGEGMVHKCGRLPLALKTLGRVLKENRNGNKWEELLKSEIWDIDDGNKILPALKLSYYHLPPHLKQLFAYCSIIPKDYVFHKDKLVLLWVAEGFLSQSKGNKSMENLGHEYFEELKSRSFFQQSTDNVFGYTMHDLINDLATSVAGEFSFRLDGEVDVSDMNEAFDKFRHFSLVGPRSGSYRKLNELHKAKHLRTFLVMSFVLKNYGFLDKIVLELQFLRALSVVGLNPMFQGFQIIEKVPESIGSLKHLRYLNFSCTEITCLPEEVSDLYNLQTLLLHNCYELSSLPKSFAKLINLRHLDINNTPKLNKMPLGIGGLTSLQTLPKVFIEAGNGFKISDLKGLTNLQGWLSIMGLDKVINPIEANDANLHQKKGLEVLEMKWSDVSDDSRNETIEYEVLKELRPPPKLKKLKILNNMGMRFPSWVGDPTFDQLTELWLCGCRSTYLPTLGCLGSLRRLVVQKMREVKTVGFELLATANSFIGFAFPSLEILEFGYMQGWQRWSINSGDGHETPTTFPRLRKISIECCPELAQVSIGLIPSLRVLSITGCSNVVLRSMVGLSSSLVELKMLNVKGLTQLHGEYLMHLGALEHLYIENCGEMRYLWERESEACKSLVSLQKLEVTNCKNLVSSSEKETNTGISMESLKSVKFHNCETLESYNCPNSVERLVISSCASMSSLTFSAVQEHPSPLTELIVGDCDNIKLQLKPIPVKDFGLSRLTSLEINDCKNLKSFPYEHFQSLTSLGYLWIQDCPSMDYSFPCGVWPPNLSKLRIGGLNKPMSEWGPQNFPTSLGELGLYGYDSGVVSFAVADDVGNTTTPSSSSSSFLLPPSLVSLELDDFTDVESFSEILRPFTTHQMRQYVCRSRKGARWIKAVYMTPVRQIS</sequence>